<accession>A9B8T9</accession>
<protein>
    <submittedName>
        <fullName evidence="2">Peptidase C14 caspase catalytic subunit p20</fullName>
    </submittedName>
</protein>
<evidence type="ECO:0000313" key="2">
    <source>
        <dbReference type="EMBL" id="ABX07753.1"/>
    </source>
</evidence>
<dbReference type="InterPro" id="IPR011600">
    <property type="entry name" value="Pept_C14_caspase"/>
</dbReference>
<sequence>MATFDHGYALLIGVGTHHHPAYSLPVTANDAHAIQRILSDPRWCAYPTAHIRLLCNEAATTDAVLDGFAWLTACAQRDPQATIVVYYSGHGGRNEETDTYCLLPHDATTATSRLSTATLSAALDAIPAKRLLVLLDCCHAGGMTKDGPDQDSQWTTTAPSASMLAALQQGAGRVVLSSSTGKQRSYIQPDASLSLFTTHLLAAFQGAGNQPGSTEVRVTHLIQYVSRQVQHAAQALNARQTPFFQAASEDFVVSLIRGGAGLGKGGWEALQQDAHAAIAAASPPSPHPTITDSNVAIGNVVGGNLTQTKQSGGVHAEGATIGRIGTLTGGDSYGGDRIEGSKTVYDGRATVNDSTITGTVTGLSTGTIIHGGSDRAAPAHPSLTMECPEMMVCGHDHAVIIHVHGTNPTLRYQLDLRATGIHETTYFMGSEVTLYVTPSMPGELHLRAILKAQDGTQMTSQSQRIMVHR</sequence>
<dbReference type="Gene3D" id="3.40.50.1460">
    <property type="match status" value="1"/>
</dbReference>
<gene>
    <name evidence="2" type="ordered locus">Haur_5125</name>
</gene>
<dbReference type="BioCyc" id="HAUR316274:GHYA-5187-MONOMER"/>
<name>A9B8T9_HERA2</name>
<dbReference type="PANTHER" id="PTHR22576:SF37">
    <property type="entry name" value="MUCOSA-ASSOCIATED LYMPHOID TISSUE LYMPHOMA TRANSLOCATION PROTEIN 1"/>
    <property type="match status" value="1"/>
</dbReference>
<organism evidence="2 3">
    <name type="scientific">Herpetosiphon aurantiacus (strain ATCC 23779 / DSM 785 / 114-95)</name>
    <dbReference type="NCBI Taxonomy" id="316274"/>
    <lineage>
        <taxon>Bacteria</taxon>
        <taxon>Bacillati</taxon>
        <taxon>Chloroflexota</taxon>
        <taxon>Chloroflexia</taxon>
        <taxon>Herpetosiphonales</taxon>
        <taxon>Herpetosiphonaceae</taxon>
        <taxon>Herpetosiphon</taxon>
    </lineage>
</organism>
<dbReference type="GO" id="GO:0006508">
    <property type="term" value="P:proteolysis"/>
    <property type="evidence" value="ECO:0007669"/>
    <property type="project" value="InterPro"/>
</dbReference>
<keyword evidence="3" id="KW-1185">Reference proteome</keyword>
<keyword evidence="2" id="KW-0614">Plasmid</keyword>
<dbReference type="HOGENOM" id="CLU_582456_0_0_0"/>
<dbReference type="PANTHER" id="PTHR22576">
    <property type="entry name" value="MUCOSA ASSOCIATED LYMPHOID TISSUE LYMPHOMA TRANSLOCATION PROTEIN 1/PARACASPASE"/>
    <property type="match status" value="1"/>
</dbReference>
<dbReference type="EMBL" id="CP000876">
    <property type="protein sequence ID" value="ABX07753.1"/>
    <property type="molecule type" value="Genomic_DNA"/>
</dbReference>
<dbReference type="Pfam" id="PF00656">
    <property type="entry name" value="Peptidase_C14"/>
    <property type="match status" value="1"/>
</dbReference>
<reference evidence="2 3" key="1">
    <citation type="journal article" date="2011" name="Stand. Genomic Sci.">
        <title>Complete genome sequence of the filamentous gliding predatory bacterium Herpetosiphon aurantiacus type strain (114-95(T)).</title>
        <authorList>
            <person name="Kiss H."/>
            <person name="Nett M."/>
            <person name="Domin N."/>
            <person name="Martin K."/>
            <person name="Maresca J.A."/>
            <person name="Copeland A."/>
            <person name="Lapidus A."/>
            <person name="Lucas S."/>
            <person name="Berry K.W."/>
            <person name="Glavina Del Rio T."/>
            <person name="Dalin E."/>
            <person name="Tice H."/>
            <person name="Pitluck S."/>
            <person name="Richardson P."/>
            <person name="Bruce D."/>
            <person name="Goodwin L."/>
            <person name="Han C."/>
            <person name="Detter J.C."/>
            <person name="Schmutz J."/>
            <person name="Brettin T."/>
            <person name="Land M."/>
            <person name="Hauser L."/>
            <person name="Kyrpides N.C."/>
            <person name="Ivanova N."/>
            <person name="Goker M."/>
            <person name="Woyke T."/>
            <person name="Klenk H.P."/>
            <person name="Bryant D.A."/>
        </authorList>
    </citation>
    <scope>NUCLEOTIDE SEQUENCE [LARGE SCALE GENOMIC DNA]</scope>
    <source>
        <strain evidence="3">ATCC 23779 / DSM 785 / 114-95</strain>
        <plasmid evidence="2">pHAU01</plasmid>
    </source>
</reference>
<dbReference type="Proteomes" id="UP000000787">
    <property type="component" value="Plasmid pHAU01"/>
</dbReference>
<evidence type="ECO:0000313" key="3">
    <source>
        <dbReference type="Proteomes" id="UP000000787"/>
    </source>
</evidence>
<evidence type="ECO:0000259" key="1">
    <source>
        <dbReference type="Pfam" id="PF00656"/>
    </source>
</evidence>
<dbReference type="AlphaFoldDB" id="A9B8T9"/>
<dbReference type="GO" id="GO:0004197">
    <property type="term" value="F:cysteine-type endopeptidase activity"/>
    <property type="evidence" value="ECO:0007669"/>
    <property type="project" value="InterPro"/>
</dbReference>
<dbReference type="KEGG" id="hau:Haur_5125"/>
<feature type="domain" description="Peptidase C14 caspase" evidence="1">
    <location>
        <begin position="7"/>
        <end position="246"/>
    </location>
</feature>
<proteinExistence type="predicted"/>
<dbReference type="SUPFAM" id="SSF52129">
    <property type="entry name" value="Caspase-like"/>
    <property type="match status" value="1"/>
</dbReference>
<dbReference type="InterPro" id="IPR052039">
    <property type="entry name" value="Caspase-related_regulators"/>
</dbReference>
<dbReference type="InParanoid" id="A9B8T9"/>
<dbReference type="InterPro" id="IPR029030">
    <property type="entry name" value="Caspase-like_dom_sf"/>
</dbReference>
<geneLocation type="plasmid" evidence="2 3">
    <name>pHAU01</name>
</geneLocation>